<dbReference type="InterPro" id="IPR052964">
    <property type="entry name" value="Sporulation_signal_mat"/>
</dbReference>
<evidence type="ECO:0000259" key="7">
    <source>
        <dbReference type="SMART" id="SM00752"/>
    </source>
</evidence>
<feature type="region of interest" description="Disordered" evidence="5">
    <location>
        <begin position="355"/>
        <end position="377"/>
    </location>
</feature>
<dbReference type="InterPro" id="IPR011020">
    <property type="entry name" value="HTTM-like"/>
</dbReference>
<evidence type="ECO:0000256" key="5">
    <source>
        <dbReference type="SAM" id="MobiDB-lite"/>
    </source>
</evidence>
<dbReference type="PANTHER" id="PTHR39535">
    <property type="entry name" value="SPORULATION-DELAYING PROTEIN SDPB"/>
    <property type="match status" value="1"/>
</dbReference>
<evidence type="ECO:0000313" key="8">
    <source>
        <dbReference type="EMBL" id="MBZ2199748.1"/>
    </source>
</evidence>
<evidence type="ECO:0000256" key="4">
    <source>
        <dbReference type="ARBA" id="ARBA00023136"/>
    </source>
</evidence>
<gene>
    <name evidence="8" type="ORF">KCQ71_26640</name>
</gene>
<keyword evidence="9" id="KW-1185">Reference proteome</keyword>
<name>A0ABS7SKE2_9MICO</name>
<keyword evidence="4 6" id="KW-0472">Membrane</keyword>
<dbReference type="EMBL" id="JAGSHT010000036">
    <property type="protein sequence ID" value="MBZ2199748.1"/>
    <property type="molecule type" value="Genomic_DNA"/>
</dbReference>
<dbReference type="Pfam" id="PF05090">
    <property type="entry name" value="HTTM"/>
    <property type="match status" value="1"/>
</dbReference>
<dbReference type="PANTHER" id="PTHR39535:SF2">
    <property type="entry name" value="HTTM DOMAIN-CONTAINING PROTEIN"/>
    <property type="match status" value="1"/>
</dbReference>
<comment type="caution">
    <text evidence="8">The sequence shown here is derived from an EMBL/GenBank/DDBJ whole genome shotgun (WGS) entry which is preliminary data.</text>
</comment>
<sequence length="377" mass="41736">MFTARAGQHARAGLRTVVELVRAVVDVALGVAARMVRFVEAWLLDAKRARYGLAVTRILLAATAIGLLLTNFRTRYYAFGSGSAWNGEAAQPLSDFPGIWIFSLFHRIALNDAALTAAYLALLVLAVLVLLGWRTKLVLPVFFVGWVSFIEMNDSLGDQGDNMFRIVLLGLLLADTSSRWSLDARRRAAAGPIAGRWLQRKWRGEPIAPEWTTNLAHNLVLVAVTCHVCFVYASGALYKAGGAPWQQGYAIYNPLSTERFGTWPELTTLLTTAAPMVTVVSWSSIIIQMCFPMMLLMRGTRIIGLLGILSFHIGIAVLMGLPWFSLSMIAIDAIFIRDVTWNHMATTVRDTWRRARTETIPPAPEPSNLPERELTHA</sequence>
<accession>A0ABS7SKE2</accession>
<feature type="transmembrane region" description="Helical" evidence="6">
    <location>
        <begin position="303"/>
        <end position="324"/>
    </location>
</feature>
<feature type="transmembrane region" description="Helical" evidence="6">
    <location>
        <begin position="51"/>
        <end position="69"/>
    </location>
</feature>
<evidence type="ECO:0000313" key="9">
    <source>
        <dbReference type="Proteomes" id="UP000826651"/>
    </source>
</evidence>
<evidence type="ECO:0000256" key="6">
    <source>
        <dbReference type="SAM" id="Phobius"/>
    </source>
</evidence>
<keyword evidence="3 6" id="KW-1133">Transmembrane helix</keyword>
<reference evidence="8 9" key="1">
    <citation type="submission" date="2021-04" db="EMBL/GenBank/DDBJ databases">
        <title>Ruania sp. nov., isolated from sandy soil of mangrove forest.</title>
        <authorList>
            <person name="Ge X."/>
            <person name="Huang R."/>
            <person name="Liu W."/>
        </authorList>
    </citation>
    <scope>NUCLEOTIDE SEQUENCE [LARGE SCALE GENOMIC DNA]</scope>
    <source>
        <strain evidence="8 9">N2-46</strain>
    </source>
</reference>
<dbReference type="SMART" id="SM00752">
    <property type="entry name" value="HTTM"/>
    <property type="match status" value="1"/>
</dbReference>
<evidence type="ECO:0000256" key="3">
    <source>
        <dbReference type="ARBA" id="ARBA00022989"/>
    </source>
</evidence>
<organism evidence="8 9">
    <name type="scientific">Occultella gossypii</name>
    <dbReference type="NCBI Taxonomy" id="2800820"/>
    <lineage>
        <taxon>Bacteria</taxon>
        <taxon>Bacillati</taxon>
        <taxon>Actinomycetota</taxon>
        <taxon>Actinomycetes</taxon>
        <taxon>Micrococcales</taxon>
        <taxon>Ruaniaceae</taxon>
        <taxon>Occultella</taxon>
    </lineage>
</organism>
<dbReference type="RefSeq" id="WP_223411722.1">
    <property type="nucleotide sequence ID" value="NZ_JAGSHT010000036.1"/>
</dbReference>
<feature type="transmembrane region" description="Helical" evidence="6">
    <location>
        <begin position="113"/>
        <end position="133"/>
    </location>
</feature>
<dbReference type="InterPro" id="IPR053934">
    <property type="entry name" value="HTTM_dom"/>
</dbReference>
<dbReference type="Proteomes" id="UP000826651">
    <property type="component" value="Unassembled WGS sequence"/>
</dbReference>
<protein>
    <submittedName>
        <fullName evidence="8">HTTM domain-containing protein</fullName>
    </submittedName>
</protein>
<evidence type="ECO:0000256" key="1">
    <source>
        <dbReference type="ARBA" id="ARBA00004127"/>
    </source>
</evidence>
<keyword evidence="2 6" id="KW-0812">Transmembrane</keyword>
<feature type="transmembrane region" description="Helical" evidence="6">
    <location>
        <begin position="269"/>
        <end position="291"/>
    </location>
</feature>
<feature type="domain" description="HTTM-like" evidence="7">
    <location>
        <begin position="45"/>
        <end position="340"/>
    </location>
</feature>
<proteinExistence type="predicted"/>
<feature type="transmembrane region" description="Helical" evidence="6">
    <location>
        <begin position="219"/>
        <end position="238"/>
    </location>
</feature>
<comment type="subcellular location">
    <subcellularLocation>
        <location evidence="1">Endomembrane system</location>
        <topology evidence="1">Multi-pass membrane protein</topology>
    </subcellularLocation>
</comment>
<evidence type="ECO:0000256" key="2">
    <source>
        <dbReference type="ARBA" id="ARBA00022692"/>
    </source>
</evidence>